<dbReference type="InterPro" id="IPR001245">
    <property type="entry name" value="Ser-Thr/Tyr_kinase_cat_dom"/>
</dbReference>
<dbReference type="InterPro" id="IPR011009">
    <property type="entry name" value="Kinase-like_dom_sf"/>
</dbReference>
<dbReference type="PANTHER" id="PTHR47985:SF11">
    <property type="entry name" value="PROTEIN KINASE DOMAIN-CONTAINING PROTEIN"/>
    <property type="match status" value="1"/>
</dbReference>
<keyword evidence="3" id="KW-0418">Kinase</keyword>
<dbReference type="PANTHER" id="PTHR47985">
    <property type="entry name" value="OS07G0668900 PROTEIN"/>
    <property type="match status" value="1"/>
</dbReference>
<dbReference type="Pfam" id="PF07714">
    <property type="entry name" value="PK_Tyr_Ser-Thr"/>
    <property type="match status" value="1"/>
</dbReference>
<evidence type="ECO:0000256" key="5">
    <source>
        <dbReference type="ARBA" id="ARBA00023125"/>
    </source>
</evidence>
<evidence type="ECO:0000256" key="2">
    <source>
        <dbReference type="ARBA" id="ARBA00004193"/>
    </source>
</evidence>
<sequence length="428" mass="48366">MSQVTPSNAAGDEGGPSNAAGDELQSAGETTKNFNTTVATDKADQSAWLINCPPIVSKAWQSSAASAESAPFAKVRVEIDLLRPDNPRQYTMEMDGKSYSLDESKDFVPMGVFSETSQGNVAMEGKVDHKFLMKPNTEKEEYRKLCRERTNKVEKRQTVVINNVIAEISMDDLKVATNGFTTQIHDGVSSDVFKGAFIKNEIRKHVVVKRLKTWNEKSYNEQIEMHSHFKHPHILNMVGRCAPTDDIRILVYDYMPLKSLRDWLDDRKAGKAPLDWATRMKIGAGVAKLLSYLNYEVNPRVIFTHLKSTRVLLDEGYHPRICDFTPTITSIHPEDVTDKFDVRSFAELLLEIITGTVEFLPQISRPEEFQGLVDKEMQGQFEPADCVKALTLIKCCRLEVGRPRMRDVEAAMRYLAGEKNAQWPVFNQ</sequence>
<dbReference type="GO" id="GO:0003677">
    <property type="term" value="F:DNA binding"/>
    <property type="evidence" value="ECO:0007669"/>
    <property type="project" value="UniProtKB-KW"/>
</dbReference>
<organism evidence="12 13">
    <name type="scientific">Castilleja foliolosa</name>
    <dbReference type="NCBI Taxonomy" id="1961234"/>
    <lineage>
        <taxon>Eukaryota</taxon>
        <taxon>Viridiplantae</taxon>
        <taxon>Streptophyta</taxon>
        <taxon>Embryophyta</taxon>
        <taxon>Tracheophyta</taxon>
        <taxon>Spermatophyta</taxon>
        <taxon>Magnoliopsida</taxon>
        <taxon>eudicotyledons</taxon>
        <taxon>Gunneridae</taxon>
        <taxon>Pentapetalae</taxon>
        <taxon>asterids</taxon>
        <taxon>lamiids</taxon>
        <taxon>Lamiales</taxon>
        <taxon>Orobanchaceae</taxon>
        <taxon>Pedicularideae</taxon>
        <taxon>Castillejinae</taxon>
        <taxon>Castilleja</taxon>
    </lineage>
</organism>
<keyword evidence="3" id="KW-0723">Serine/threonine-protein kinase</keyword>
<evidence type="ECO:0000313" key="13">
    <source>
        <dbReference type="Proteomes" id="UP001632038"/>
    </source>
</evidence>
<evidence type="ECO:0000259" key="11">
    <source>
        <dbReference type="PROSITE" id="PS50011"/>
    </source>
</evidence>
<dbReference type="EMBL" id="JAVIJP010000028">
    <property type="protein sequence ID" value="KAL3634370.1"/>
    <property type="molecule type" value="Genomic_DNA"/>
</dbReference>
<dbReference type="InterPro" id="IPR000719">
    <property type="entry name" value="Prot_kinase_dom"/>
</dbReference>
<evidence type="ECO:0000256" key="6">
    <source>
        <dbReference type="ARBA" id="ARBA00023136"/>
    </source>
</evidence>
<evidence type="ECO:0000256" key="10">
    <source>
        <dbReference type="SAM" id="MobiDB-lite"/>
    </source>
</evidence>
<dbReference type="GO" id="GO:0005886">
    <property type="term" value="C:plasma membrane"/>
    <property type="evidence" value="ECO:0007669"/>
    <property type="project" value="UniProtKB-SubCell"/>
</dbReference>
<dbReference type="Proteomes" id="UP001632038">
    <property type="component" value="Unassembled WGS sequence"/>
</dbReference>
<comment type="caution">
    <text evidence="12">The sequence shown here is derived from an EMBL/GenBank/DDBJ whole genome shotgun (WGS) entry which is preliminary data.</text>
</comment>
<dbReference type="GO" id="GO:0005634">
    <property type="term" value="C:nucleus"/>
    <property type="evidence" value="ECO:0007669"/>
    <property type="project" value="UniProtKB-SubCell"/>
</dbReference>
<keyword evidence="8" id="KW-0539">Nucleus</keyword>
<keyword evidence="7" id="KW-0804">Transcription</keyword>
<dbReference type="GO" id="GO:0004674">
    <property type="term" value="F:protein serine/threonine kinase activity"/>
    <property type="evidence" value="ECO:0007669"/>
    <property type="project" value="UniProtKB-KW"/>
</dbReference>
<keyword evidence="13" id="KW-1185">Reference proteome</keyword>
<proteinExistence type="predicted"/>
<evidence type="ECO:0000256" key="9">
    <source>
        <dbReference type="ARBA" id="ARBA00023288"/>
    </source>
</evidence>
<evidence type="ECO:0000256" key="1">
    <source>
        <dbReference type="ARBA" id="ARBA00004123"/>
    </source>
</evidence>
<reference evidence="13" key="1">
    <citation type="journal article" date="2024" name="IScience">
        <title>Strigolactones Initiate the Formation of Haustorium-like Structures in Castilleja.</title>
        <authorList>
            <person name="Buerger M."/>
            <person name="Peterson D."/>
            <person name="Chory J."/>
        </authorList>
    </citation>
    <scope>NUCLEOTIDE SEQUENCE [LARGE SCALE GENOMIC DNA]</scope>
</reference>
<evidence type="ECO:0000256" key="7">
    <source>
        <dbReference type="ARBA" id="ARBA00023163"/>
    </source>
</evidence>
<name>A0ABD3CWJ5_9LAMI</name>
<dbReference type="SUPFAM" id="SSF50916">
    <property type="entry name" value="Rap30/74 interaction domains"/>
    <property type="match status" value="1"/>
</dbReference>
<dbReference type="AlphaFoldDB" id="A0ABD3CWJ5"/>
<accession>A0ABD3CWJ5</accession>
<keyword evidence="6" id="KW-0472">Membrane</keyword>
<feature type="domain" description="Protein kinase" evidence="11">
    <location>
        <begin position="178"/>
        <end position="428"/>
    </location>
</feature>
<keyword evidence="4" id="KW-0805">Transcription regulation</keyword>
<keyword evidence="3" id="KW-0808">Transferase</keyword>
<evidence type="ECO:0000256" key="4">
    <source>
        <dbReference type="ARBA" id="ARBA00023015"/>
    </source>
</evidence>
<dbReference type="Gene3D" id="3.30.200.20">
    <property type="entry name" value="Phosphorylase Kinase, domain 1"/>
    <property type="match status" value="1"/>
</dbReference>
<dbReference type="PROSITE" id="PS50011">
    <property type="entry name" value="PROTEIN_KINASE_DOM"/>
    <property type="match status" value="1"/>
</dbReference>
<keyword evidence="9" id="KW-0449">Lipoprotein</keyword>
<keyword evidence="5" id="KW-0238">DNA-binding</keyword>
<gene>
    <name evidence="12" type="ORF">CASFOL_021424</name>
</gene>
<protein>
    <recommendedName>
        <fullName evidence="11">Protein kinase domain-containing protein</fullName>
    </recommendedName>
</protein>
<dbReference type="Gene3D" id="1.10.510.10">
    <property type="entry name" value="Transferase(Phosphotransferase) domain 1"/>
    <property type="match status" value="1"/>
</dbReference>
<feature type="region of interest" description="Disordered" evidence="10">
    <location>
        <begin position="1"/>
        <end position="24"/>
    </location>
</feature>
<comment type="subcellular location">
    <subcellularLocation>
        <location evidence="2">Cell membrane</location>
        <topology evidence="2">Lipid-anchor</topology>
    </subcellularLocation>
    <subcellularLocation>
        <location evidence="1">Nucleus</location>
    </subcellularLocation>
</comment>
<dbReference type="InterPro" id="IPR011039">
    <property type="entry name" value="TFIIF_interaction"/>
</dbReference>
<evidence type="ECO:0000256" key="8">
    <source>
        <dbReference type="ARBA" id="ARBA00023242"/>
    </source>
</evidence>
<evidence type="ECO:0000313" key="12">
    <source>
        <dbReference type="EMBL" id="KAL3634370.1"/>
    </source>
</evidence>
<dbReference type="SUPFAM" id="SSF56112">
    <property type="entry name" value="Protein kinase-like (PK-like)"/>
    <property type="match status" value="1"/>
</dbReference>
<evidence type="ECO:0000256" key="3">
    <source>
        <dbReference type="ARBA" id="ARBA00022527"/>
    </source>
</evidence>